<gene>
    <name evidence="7" type="ORF">ACFOZ4_33575</name>
</gene>
<name>A0ABV8LWY4_9ACTN</name>
<dbReference type="PANTHER" id="PTHR30055:SF228">
    <property type="entry name" value="TRANSCRIPTIONAL REGULATOR-RELATED"/>
    <property type="match status" value="1"/>
</dbReference>
<keyword evidence="4" id="KW-0804">Transcription</keyword>
<evidence type="ECO:0000256" key="5">
    <source>
        <dbReference type="PROSITE-ProRule" id="PRU00335"/>
    </source>
</evidence>
<evidence type="ECO:0000313" key="7">
    <source>
        <dbReference type="EMBL" id="MFC4135571.1"/>
    </source>
</evidence>
<evidence type="ECO:0000256" key="3">
    <source>
        <dbReference type="ARBA" id="ARBA00023125"/>
    </source>
</evidence>
<evidence type="ECO:0000256" key="2">
    <source>
        <dbReference type="ARBA" id="ARBA00023015"/>
    </source>
</evidence>
<feature type="domain" description="HTH tetR-type" evidence="6">
    <location>
        <begin position="8"/>
        <end position="68"/>
    </location>
</feature>
<sequence length="215" mass="22934">MPKKVDHEQRRSHIVEALLRIAGERGLEAVSLREVAAEAGVSMGAVQHYFASKDEMLRYAMQHWLSFTVHQRFTRAVQARLAGADVSDPAVVLHAVAAAYLPHDEESRANAKVALAFIGRAADEPAIAEALRPAHAGLLDVVGRILSGGAPGVGEPLTGRPAPDGVRRFIALLDGLRLHVLAGAVAYEDALGLLDRYLSEALVDTPGPPAVRRAP</sequence>
<dbReference type="InterPro" id="IPR036271">
    <property type="entry name" value="Tet_transcr_reg_TetR-rel_C_sf"/>
</dbReference>
<feature type="DNA-binding region" description="H-T-H motif" evidence="5">
    <location>
        <begin position="31"/>
        <end position="50"/>
    </location>
</feature>
<dbReference type="RefSeq" id="WP_253750211.1">
    <property type="nucleotide sequence ID" value="NZ_JAMZDZ010000001.1"/>
</dbReference>
<evidence type="ECO:0000259" key="6">
    <source>
        <dbReference type="PROSITE" id="PS50977"/>
    </source>
</evidence>
<dbReference type="Pfam" id="PF00440">
    <property type="entry name" value="TetR_N"/>
    <property type="match status" value="1"/>
</dbReference>
<reference evidence="8" key="1">
    <citation type="journal article" date="2019" name="Int. J. Syst. Evol. Microbiol.">
        <title>The Global Catalogue of Microorganisms (GCM) 10K type strain sequencing project: providing services to taxonomists for standard genome sequencing and annotation.</title>
        <authorList>
            <consortium name="The Broad Institute Genomics Platform"/>
            <consortium name="The Broad Institute Genome Sequencing Center for Infectious Disease"/>
            <person name="Wu L."/>
            <person name="Ma J."/>
        </authorList>
    </citation>
    <scope>NUCLEOTIDE SEQUENCE [LARGE SCALE GENOMIC DNA]</scope>
    <source>
        <strain evidence="8">CGMCC 4.7289</strain>
    </source>
</reference>
<dbReference type="EMBL" id="JBHSAY010000023">
    <property type="protein sequence ID" value="MFC4135571.1"/>
    <property type="molecule type" value="Genomic_DNA"/>
</dbReference>
<dbReference type="PROSITE" id="PS50977">
    <property type="entry name" value="HTH_TETR_2"/>
    <property type="match status" value="1"/>
</dbReference>
<keyword evidence="3 5" id="KW-0238">DNA-binding</keyword>
<dbReference type="Pfam" id="PF13977">
    <property type="entry name" value="TetR_C_6"/>
    <property type="match status" value="1"/>
</dbReference>
<evidence type="ECO:0000313" key="8">
    <source>
        <dbReference type="Proteomes" id="UP001595816"/>
    </source>
</evidence>
<dbReference type="SUPFAM" id="SSF48498">
    <property type="entry name" value="Tetracyclin repressor-like, C-terminal domain"/>
    <property type="match status" value="1"/>
</dbReference>
<dbReference type="InterPro" id="IPR009057">
    <property type="entry name" value="Homeodomain-like_sf"/>
</dbReference>
<evidence type="ECO:0000256" key="4">
    <source>
        <dbReference type="ARBA" id="ARBA00023163"/>
    </source>
</evidence>
<keyword evidence="1" id="KW-0678">Repressor</keyword>
<comment type="caution">
    <text evidence="7">The sequence shown here is derived from an EMBL/GenBank/DDBJ whole genome shotgun (WGS) entry which is preliminary data.</text>
</comment>
<dbReference type="PANTHER" id="PTHR30055">
    <property type="entry name" value="HTH-TYPE TRANSCRIPTIONAL REGULATOR RUTR"/>
    <property type="match status" value="1"/>
</dbReference>
<dbReference type="Gene3D" id="1.10.357.10">
    <property type="entry name" value="Tetracycline Repressor, domain 2"/>
    <property type="match status" value="1"/>
</dbReference>
<dbReference type="PRINTS" id="PR00455">
    <property type="entry name" value="HTHTETR"/>
</dbReference>
<proteinExistence type="predicted"/>
<dbReference type="InterPro" id="IPR001647">
    <property type="entry name" value="HTH_TetR"/>
</dbReference>
<keyword evidence="8" id="KW-1185">Reference proteome</keyword>
<organism evidence="7 8">
    <name type="scientific">Hamadaea flava</name>
    <dbReference type="NCBI Taxonomy" id="1742688"/>
    <lineage>
        <taxon>Bacteria</taxon>
        <taxon>Bacillati</taxon>
        <taxon>Actinomycetota</taxon>
        <taxon>Actinomycetes</taxon>
        <taxon>Micromonosporales</taxon>
        <taxon>Micromonosporaceae</taxon>
        <taxon>Hamadaea</taxon>
    </lineage>
</organism>
<dbReference type="Proteomes" id="UP001595816">
    <property type="component" value="Unassembled WGS sequence"/>
</dbReference>
<accession>A0ABV8LWY4</accession>
<dbReference type="InterPro" id="IPR039538">
    <property type="entry name" value="BetI_C"/>
</dbReference>
<protein>
    <submittedName>
        <fullName evidence="7">TetR/AcrR family transcriptional regulator</fullName>
    </submittedName>
</protein>
<evidence type="ECO:0000256" key="1">
    <source>
        <dbReference type="ARBA" id="ARBA00022491"/>
    </source>
</evidence>
<keyword evidence="2" id="KW-0805">Transcription regulation</keyword>
<dbReference type="SUPFAM" id="SSF46689">
    <property type="entry name" value="Homeodomain-like"/>
    <property type="match status" value="1"/>
</dbReference>
<dbReference type="InterPro" id="IPR050109">
    <property type="entry name" value="HTH-type_TetR-like_transc_reg"/>
</dbReference>